<evidence type="ECO:0000313" key="7">
    <source>
        <dbReference type="RefSeq" id="XP_005109126.1"/>
    </source>
</evidence>
<evidence type="ECO:0000313" key="6">
    <source>
        <dbReference type="Proteomes" id="UP000694888"/>
    </source>
</evidence>
<dbReference type="RefSeq" id="XP_005109126.1">
    <property type="nucleotide sequence ID" value="XM_005109069.3"/>
</dbReference>
<evidence type="ECO:0000256" key="2">
    <source>
        <dbReference type="ARBA" id="ARBA00023128"/>
    </source>
</evidence>
<gene>
    <name evidence="7 8" type="primary">LOC101847376</name>
</gene>
<evidence type="ECO:0000256" key="4">
    <source>
        <dbReference type="ARBA" id="ARBA00035682"/>
    </source>
</evidence>
<keyword evidence="6" id="KW-1185">Reference proteome</keyword>
<dbReference type="RefSeq" id="XP_035828466.1">
    <property type="nucleotide sequence ID" value="XM_035972573.1"/>
</dbReference>
<evidence type="ECO:0000259" key="5">
    <source>
        <dbReference type="SMART" id="SM01155"/>
    </source>
</evidence>
<comment type="similarity">
    <text evidence="3">Belongs to the mitochondrion-specific ribosomal protein mS38 family.</text>
</comment>
<dbReference type="GeneID" id="101847376"/>
<reference evidence="7 8" key="1">
    <citation type="submission" date="2025-05" db="UniProtKB">
        <authorList>
            <consortium name="RefSeq"/>
        </authorList>
    </citation>
    <scope>IDENTIFICATION</scope>
</reference>
<dbReference type="Pfam" id="PF08213">
    <property type="entry name" value="COX24_C"/>
    <property type="match status" value="1"/>
</dbReference>
<dbReference type="InterPro" id="IPR013177">
    <property type="entry name" value="Ribosomal_mS38_C"/>
</dbReference>
<evidence type="ECO:0000256" key="1">
    <source>
        <dbReference type="ARBA" id="ARBA00004173"/>
    </source>
</evidence>
<evidence type="ECO:0000313" key="8">
    <source>
        <dbReference type="RefSeq" id="XP_035828466.1"/>
    </source>
</evidence>
<organism evidence="6 8">
    <name type="scientific">Aplysia californica</name>
    <name type="common">California sea hare</name>
    <dbReference type="NCBI Taxonomy" id="6500"/>
    <lineage>
        <taxon>Eukaryota</taxon>
        <taxon>Metazoa</taxon>
        <taxon>Spiralia</taxon>
        <taxon>Lophotrochozoa</taxon>
        <taxon>Mollusca</taxon>
        <taxon>Gastropoda</taxon>
        <taxon>Heterobranchia</taxon>
        <taxon>Euthyneura</taxon>
        <taxon>Tectipleura</taxon>
        <taxon>Aplysiida</taxon>
        <taxon>Aplysioidea</taxon>
        <taxon>Aplysiidae</taxon>
        <taxon>Aplysia</taxon>
    </lineage>
</organism>
<dbReference type="PANTHER" id="PTHR32035">
    <property type="entry name" value="AURORA KINASE A-INTERACTING PROTEIN"/>
    <property type="match status" value="1"/>
</dbReference>
<protein>
    <recommendedName>
        <fullName evidence="4">Small ribosomal subunit protein mS38</fullName>
    </recommendedName>
</protein>
<comment type="subcellular location">
    <subcellularLocation>
        <location evidence="1">Mitochondrion</location>
    </subcellularLocation>
</comment>
<feature type="domain" description="Ribosomal protein mS38 C-terminal" evidence="5">
    <location>
        <begin position="165"/>
        <end position="198"/>
    </location>
</feature>
<dbReference type="Proteomes" id="UP000694888">
    <property type="component" value="Unplaced"/>
</dbReference>
<accession>A0ABM1W1C3</accession>
<evidence type="ECO:0000256" key="3">
    <source>
        <dbReference type="ARBA" id="ARBA00035647"/>
    </source>
</evidence>
<dbReference type="PANTHER" id="PTHR32035:SF3">
    <property type="entry name" value="SMALL RIBOSOMAL SUBUNIT PROTEIN MS38"/>
    <property type="match status" value="1"/>
</dbReference>
<sequence>MLLGRCLWTSSSPLRSSGPVVLVSRLLSSCHGAQSSSDRSCPVRSNFAAGILSRKDAAGNVCLPNKVDLRLSSANGLILPLASAPCTQSSLSLVSQGTENEYQCPSRLLEHFSHLVVVDAVVERVSYVCPNSPLPIQPMIAPNLHDTEVREPPGNSMLGESPGKYAKHIMKIRHKKMKKHKLRKLRKRMYFVWKKARLARKAKRKAIYDRELEDIRKTGEQFEAEDFVREQLRKARRGGYFINIFQSRV</sequence>
<name>A0ABM1W1C3_APLCA</name>
<dbReference type="SMART" id="SM01155">
    <property type="entry name" value="DUF1713"/>
    <property type="match status" value="1"/>
</dbReference>
<proteinExistence type="inferred from homology"/>
<keyword evidence="2" id="KW-0496">Mitochondrion</keyword>